<name>A0A0N0P3S3_LEPSE</name>
<sequence length="512" mass="54747">MPTKAAPARRTRREPTYFYKSASASVEGKVRFSEGCVVLPHARICVPPNFVLEVGPFTLFSDFSELHITASPSSASGATDAAAPAPHAAVTTVRIRSHNHFQSYASLRFDLHAAVSALPQGQPPAALNSKVNEPALALPSEIELLGMGNVFHPFASVHVRMIACAPCALRRIREGGDAQSSEASRQPWQLGDWNVFSAHTRVLLPPRAFDAAPAGRAPSGLQAESSRGPLLSPDPITAPWEVATVQHIHNDDRSISRGDGEHEEGTAEAYRRATTPTMPGRVSVEERLFDHHSSDEDRAAIDTEAANLSPSPAPSSSVARAAAAAAAAASAPTAAPSRATTTSRVVDEGSASRSPPDGARSHALRPTPTRTDNMIYMLHDAAEALSAEMSAAADSSNVVALPRYGVRSVSELPTIVKRIVEEEMQRKEHTEHQQLPSTSPATPEPSPATATAATLANLKSYVSSVHPELRAYTEEHARTQVEQLCRCFIGQYMEEAELQPVDAQCDEASRAR</sequence>
<dbReference type="Proteomes" id="UP000038009">
    <property type="component" value="Unassembled WGS sequence"/>
</dbReference>
<keyword evidence="3" id="KW-1185">Reference proteome</keyword>
<protein>
    <submittedName>
        <fullName evidence="2">Uncharacterized protein</fullName>
    </submittedName>
</protein>
<evidence type="ECO:0000313" key="3">
    <source>
        <dbReference type="Proteomes" id="UP000038009"/>
    </source>
</evidence>
<feature type="compositionally biased region" description="Basic and acidic residues" evidence="1">
    <location>
        <begin position="249"/>
        <end position="271"/>
    </location>
</feature>
<feature type="region of interest" description="Disordered" evidence="1">
    <location>
        <begin position="213"/>
        <end position="233"/>
    </location>
</feature>
<feature type="region of interest" description="Disordered" evidence="1">
    <location>
        <begin position="329"/>
        <end position="371"/>
    </location>
</feature>
<feature type="region of interest" description="Disordered" evidence="1">
    <location>
        <begin position="425"/>
        <end position="450"/>
    </location>
</feature>
<organism evidence="2 3">
    <name type="scientific">Leptomonas seymouri</name>
    <dbReference type="NCBI Taxonomy" id="5684"/>
    <lineage>
        <taxon>Eukaryota</taxon>
        <taxon>Discoba</taxon>
        <taxon>Euglenozoa</taxon>
        <taxon>Kinetoplastea</taxon>
        <taxon>Metakinetoplastina</taxon>
        <taxon>Trypanosomatida</taxon>
        <taxon>Trypanosomatidae</taxon>
        <taxon>Leishmaniinae</taxon>
        <taxon>Leptomonas</taxon>
    </lineage>
</organism>
<evidence type="ECO:0000256" key="1">
    <source>
        <dbReference type="SAM" id="MobiDB-lite"/>
    </source>
</evidence>
<dbReference type="VEuPathDB" id="TriTrypDB:Lsey_0256_0010"/>
<comment type="caution">
    <text evidence="2">The sequence shown here is derived from an EMBL/GenBank/DDBJ whole genome shotgun (WGS) entry which is preliminary data.</text>
</comment>
<feature type="compositionally biased region" description="Low complexity" evidence="1">
    <location>
        <begin position="329"/>
        <end position="344"/>
    </location>
</feature>
<feature type="region of interest" description="Disordered" evidence="1">
    <location>
        <begin position="249"/>
        <end position="282"/>
    </location>
</feature>
<reference evidence="2 3" key="1">
    <citation type="journal article" date="2015" name="PLoS Pathog.">
        <title>Leptomonas seymouri: Adaptations to the Dixenous Life Cycle Analyzed by Genome Sequencing, Transcriptome Profiling and Co-infection with Leishmania donovani.</title>
        <authorList>
            <person name="Kraeva N."/>
            <person name="Butenko A."/>
            <person name="Hlavacova J."/>
            <person name="Kostygov A."/>
            <person name="Myskova J."/>
            <person name="Grybchuk D."/>
            <person name="Lestinova T."/>
            <person name="Votypka J."/>
            <person name="Volf P."/>
            <person name="Opperdoes F."/>
            <person name="Flegontov P."/>
            <person name="Lukes J."/>
            <person name="Yurchenko V."/>
        </authorList>
    </citation>
    <scope>NUCLEOTIDE SEQUENCE [LARGE SCALE GENOMIC DNA]</scope>
    <source>
        <strain evidence="2 3">ATCC 30220</strain>
    </source>
</reference>
<evidence type="ECO:0000313" key="2">
    <source>
        <dbReference type="EMBL" id="KPI84466.1"/>
    </source>
</evidence>
<dbReference type="EMBL" id="LJSK01000256">
    <property type="protein sequence ID" value="KPI84466.1"/>
    <property type="molecule type" value="Genomic_DNA"/>
</dbReference>
<gene>
    <name evidence="2" type="ORF">ABL78_6472</name>
</gene>
<feature type="compositionally biased region" description="Low complexity" evidence="1">
    <location>
        <begin position="436"/>
        <end position="450"/>
    </location>
</feature>
<accession>A0A0N0P3S3</accession>
<dbReference type="AlphaFoldDB" id="A0A0N0P3S3"/>
<dbReference type="OrthoDB" id="265806at2759"/>
<proteinExistence type="predicted"/>